<dbReference type="InterPro" id="IPR036919">
    <property type="entry name" value="Ribo_uL30_ferredoxin-like_sf"/>
</dbReference>
<dbReference type="Pfam" id="PF00327">
    <property type="entry name" value="Ribosomal_L30"/>
    <property type="match status" value="1"/>
</dbReference>
<keyword evidence="2" id="KW-0689">Ribosomal protein</keyword>
<evidence type="ECO:0000256" key="4">
    <source>
        <dbReference type="ARBA" id="ARBA00035281"/>
    </source>
</evidence>
<dbReference type="CDD" id="cd01658">
    <property type="entry name" value="Ribosomal_L30"/>
    <property type="match status" value="1"/>
</dbReference>
<dbReference type="eggNOG" id="ENOG502S266">
    <property type="taxonomic scope" value="Eukaryota"/>
</dbReference>
<evidence type="ECO:0000256" key="1">
    <source>
        <dbReference type="ARBA" id="ARBA00007594"/>
    </source>
</evidence>
<evidence type="ECO:0000256" key="3">
    <source>
        <dbReference type="ARBA" id="ARBA00023274"/>
    </source>
</evidence>
<dbReference type="STRING" id="554065.E1ZCQ3"/>
<dbReference type="GO" id="GO:0006412">
    <property type="term" value="P:translation"/>
    <property type="evidence" value="ECO:0007669"/>
    <property type="project" value="InterPro"/>
</dbReference>
<keyword evidence="7" id="KW-1185">Reference proteome</keyword>
<dbReference type="Proteomes" id="UP000008141">
    <property type="component" value="Unassembled WGS sequence"/>
</dbReference>
<dbReference type="FunCoup" id="E1ZCQ3">
    <property type="interactions" value="157"/>
</dbReference>
<dbReference type="KEGG" id="cvr:CHLNCDRAFT_145154"/>
<dbReference type="GO" id="GO:0015934">
    <property type="term" value="C:large ribosomal subunit"/>
    <property type="evidence" value="ECO:0007669"/>
    <property type="project" value="InterPro"/>
</dbReference>
<name>E1ZCQ3_CHLVA</name>
<sequence length="87" mass="9811">MAPPVQSLFITLKRSFAGTREHHVRILQSLGFRYRQQTVEKPNVAHIRGAIDKVRHMVLAETDVQRAARLAAEAAARAPRPPIVVRH</sequence>
<dbReference type="RefSeq" id="XP_005848579.1">
    <property type="nucleotide sequence ID" value="XM_005848517.1"/>
</dbReference>
<comment type="similarity">
    <text evidence="1">Belongs to the universal ribosomal protein uL30 family.</text>
</comment>
<keyword evidence="3" id="KW-0687">Ribonucleoprotein</keyword>
<protein>
    <recommendedName>
        <fullName evidence="4">Large ribosomal subunit protein uL30m</fullName>
    </recommendedName>
</protein>
<dbReference type="InterPro" id="IPR016082">
    <property type="entry name" value="Ribosomal_uL30_ferredoxin-like"/>
</dbReference>
<dbReference type="InterPro" id="IPR005996">
    <property type="entry name" value="Ribosomal_uL30_bac-type"/>
</dbReference>
<dbReference type="OMA" id="ENVANHK"/>
<evidence type="ECO:0000313" key="7">
    <source>
        <dbReference type="Proteomes" id="UP000008141"/>
    </source>
</evidence>
<dbReference type="GO" id="GO:0003735">
    <property type="term" value="F:structural constituent of ribosome"/>
    <property type="evidence" value="ECO:0007669"/>
    <property type="project" value="InterPro"/>
</dbReference>
<evidence type="ECO:0000256" key="2">
    <source>
        <dbReference type="ARBA" id="ARBA00022980"/>
    </source>
</evidence>
<dbReference type="GeneID" id="17355563"/>
<dbReference type="AlphaFoldDB" id="E1ZCQ3"/>
<dbReference type="EMBL" id="GL433842">
    <property type="protein sequence ID" value="EFN56477.1"/>
    <property type="molecule type" value="Genomic_DNA"/>
</dbReference>
<dbReference type="OrthoDB" id="509901at2759"/>
<proteinExistence type="inferred from homology"/>
<dbReference type="SUPFAM" id="SSF55129">
    <property type="entry name" value="Ribosomal protein L30p/L7e"/>
    <property type="match status" value="1"/>
</dbReference>
<feature type="domain" description="Large ribosomal subunit protein uL30-like ferredoxin-like fold" evidence="5">
    <location>
        <begin position="8"/>
        <end position="58"/>
    </location>
</feature>
<organism evidence="7">
    <name type="scientific">Chlorella variabilis</name>
    <name type="common">Green alga</name>
    <dbReference type="NCBI Taxonomy" id="554065"/>
    <lineage>
        <taxon>Eukaryota</taxon>
        <taxon>Viridiplantae</taxon>
        <taxon>Chlorophyta</taxon>
        <taxon>core chlorophytes</taxon>
        <taxon>Trebouxiophyceae</taxon>
        <taxon>Chlorellales</taxon>
        <taxon>Chlorellaceae</taxon>
        <taxon>Chlorella clade</taxon>
        <taxon>Chlorella</taxon>
    </lineage>
</organism>
<evidence type="ECO:0000259" key="5">
    <source>
        <dbReference type="Pfam" id="PF00327"/>
    </source>
</evidence>
<accession>E1ZCQ3</accession>
<dbReference type="InParanoid" id="E1ZCQ3"/>
<reference evidence="6 7" key="1">
    <citation type="journal article" date="2010" name="Plant Cell">
        <title>The Chlorella variabilis NC64A genome reveals adaptation to photosymbiosis, coevolution with viruses, and cryptic sex.</title>
        <authorList>
            <person name="Blanc G."/>
            <person name="Duncan G."/>
            <person name="Agarkova I."/>
            <person name="Borodovsky M."/>
            <person name="Gurnon J."/>
            <person name="Kuo A."/>
            <person name="Lindquist E."/>
            <person name="Lucas S."/>
            <person name="Pangilinan J."/>
            <person name="Polle J."/>
            <person name="Salamov A."/>
            <person name="Terry A."/>
            <person name="Yamada T."/>
            <person name="Dunigan D.D."/>
            <person name="Grigoriev I.V."/>
            <person name="Claverie J.M."/>
            <person name="Van Etten J.L."/>
        </authorList>
    </citation>
    <scope>NUCLEOTIDE SEQUENCE [LARGE SCALE GENOMIC DNA]</scope>
    <source>
        <strain evidence="6 7">NC64A</strain>
    </source>
</reference>
<dbReference type="Gene3D" id="3.30.1390.20">
    <property type="entry name" value="Ribosomal protein L30, ferredoxin-like fold domain"/>
    <property type="match status" value="1"/>
</dbReference>
<evidence type="ECO:0000313" key="6">
    <source>
        <dbReference type="EMBL" id="EFN56477.1"/>
    </source>
</evidence>
<dbReference type="NCBIfam" id="TIGR01308">
    <property type="entry name" value="rpmD_bact"/>
    <property type="match status" value="1"/>
</dbReference>
<gene>
    <name evidence="6" type="ORF">CHLNCDRAFT_145154</name>
</gene>